<dbReference type="STRING" id="768710.DesyoDRAFT_2573"/>
<keyword evidence="3" id="KW-1185">Reference proteome</keyword>
<dbReference type="Gene3D" id="1.10.150.900">
    <property type="match status" value="1"/>
</dbReference>
<dbReference type="GO" id="GO:0016787">
    <property type="term" value="F:hydrolase activity"/>
    <property type="evidence" value="ECO:0007669"/>
    <property type="project" value="InterPro"/>
</dbReference>
<dbReference type="AlphaFoldDB" id="H5XV41"/>
<gene>
    <name evidence="2" type="ORF">DesyoDRAFT_2573</name>
</gene>
<name>H5XV41_9FIRM</name>
<dbReference type="SUPFAM" id="SSF53187">
    <property type="entry name" value="Zn-dependent exopeptidases"/>
    <property type="match status" value="1"/>
</dbReference>
<dbReference type="eggNOG" id="COG0624">
    <property type="taxonomic scope" value="Bacteria"/>
</dbReference>
<accession>H5XV41</accession>
<protein>
    <submittedName>
        <fullName evidence="2">Acetylornithine deacetylase/succinyldiaminopimelate desuccinylase-like deacylase</fullName>
    </submittedName>
</protein>
<evidence type="ECO:0000313" key="2">
    <source>
        <dbReference type="EMBL" id="EHQ89639.1"/>
    </source>
</evidence>
<organism evidence="2 3">
    <name type="scientific">Desulfosporosinus youngiae DSM 17734</name>
    <dbReference type="NCBI Taxonomy" id="768710"/>
    <lineage>
        <taxon>Bacteria</taxon>
        <taxon>Bacillati</taxon>
        <taxon>Bacillota</taxon>
        <taxon>Clostridia</taxon>
        <taxon>Eubacteriales</taxon>
        <taxon>Desulfitobacteriaceae</taxon>
        <taxon>Desulfosporosinus</taxon>
    </lineage>
</organism>
<dbReference type="Pfam" id="PF01546">
    <property type="entry name" value="Peptidase_M20"/>
    <property type="match status" value="1"/>
</dbReference>
<dbReference type="Gene3D" id="3.40.630.10">
    <property type="entry name" value="Zn peptidases"/>
    <property type="match status" value="1"/>
</dbReference>
<proteinExistence type="predicted"/>
<dbReference type="InterPro" id="IPR050072">
    <property type="entry name" value="Peptidase_M20A"/>
</dbReference>
<dbReference type="InterPro" id="IPR002933">
    <property type="entry name" value="Peptidase_M20"/>
</dbReference>
<dbReference type="PANTHER" id="PTHR43808:SF8">
    <property type="entry name" value="PEPTIDASE M20 DIMERISATION DOMAIN-CONTAINING PROTEIN"/>
    <property type="match status" value="1"/>
</dbReference>
<dbReference type="HOGENOM" id="CLU_021802_11_2_9"/>
<sequence>MYPGYRRRAVLDMAIDWEDIKREMIRYLRDLIRIDTSAGRDGETRAAHYLRAVLEANNLPAEVREPVPGKGSLICRRPGRVPDQSLLLLSHLDAAPVDNPAEWQYPPFSGAYQAGEIWGRGAVDCKGLAVVWLMLVLLIQRQRIPIKRGLVYAATADEESGGRWGVEWLLEHTGDLLGCPYALNEGGGFSFHHRKGEIYTCQYGEKGSLVLDCRIQSHNSVHPFSGAEKVRIKPENAKLIQPVLDALGRINNIPPGLISWLPYGGKAALLKGFSGLPFDYATLMYNTLKLEILPPPDGQGSVLRVHLSAVPGESLAELKEKVFQQGLILPGQVSDVRTVSAAEANSSPLDTSLYPFIRRAIEQKGSSGGVLLPFVTPGVTDSRHLRARGIICYGFFPTPPETDIRLIHKANERISAEALVFALGRLYEVVIPFLTADDF</sequence>
<evidence type="ECO:0000256" key="1">
    <source>
        <dbReference type="ARBA" id="ARBA00022833"/>
    </source>
</evidence>
<evidence type="ECO:0000313" key="3">
    <source>
        <dbReference type="Proteomes" id="UP000005104"/>
    </source>
</evidence>
<keyword evidence="1" id="KW-0862">Zinc</keyword>
<reference evidence="2 3" key="1">
    <citation type="submission" date="2011-11" db="EMBL/GenBank/DDBJ databases">
        <title>The Noncontiguous Finished genome of Desulfosporosinus youngiae DSM 17734.</title>
        <authorList>
            <consortium name="US DOE Joint Genome Institute (JGI-PGF)"/>
            <person name="Lucas S."/>
            <person name="Han J."/>
            <person name="Lapidus A."/>
            <person name="Cheng J.-F."/>
            <person name="Goodwin L."/>
            <person name="Pitluck S."/>
            <person name="Peters L."/>
            <person name="Ovchinnikova G."/>
            <person name="Lu M."/>
            <person name="Land M.L."/>
            <person name="Hauser L."/>
            <person name="Pester M."/>
            <person name="Spring S."/>
            <person name="Ollivier B."/>
            <person name="Rattei T."/>
            <person name="Klenk H.-P."/>
            <person name="Wagner M."/>
            <person name="Loy A."/>
            <person name="Woyke T.J."/>
        </authorList>
    </citation>
    <scope>NUCLEOTIDE SEQUENCE [LARGE SCALE GENOMIC DNA]</scope>
    <source>
        <strain evidence="2 3">DSM 17734</strain>
    </source>
</reference>
<dbReference type="Proteomes" id="UP000005104">
    <property type="component" value="Chromosome"/>
</dbReference>
<dbReference type="PANTHER" id="PTHR43808">
    <property type="entry name" value="ACETYLORNITHINE DEACETYLASE"/>
    <property type="match status" value="1"/>
</dbReference>
<dbReference type="EMBL" id="CM001441">
    <property type="protein sequence ID" value="EHQ89639.1"/>
    <property type="molecule type" value="Genomic_DNA"/>
</dbReference>